<dbReference type="GO" id="GO:0030833">
    <property type="term" value="P:regulation of actin filament polymerization"/>
    <property type="evidence" value="ECO:0007669"/>
    <property type="project" value="TreeGrafter"/>
</dbReference>
<comment type="similarity">
    <text evidence="1 2">Belongs to the profilin family.</text>
</comment>
<dbReference type="GO" id="GO:0032233">
    <property type="term" value="P:positive regulation of actin filament bundle assembly"/>
    <property type="evidence" value="ECO:0007669"/>
    <property type="project" value="TreeGrafter"/>
</dbReference>
<keyword evidence="2" id="KW-0009">Actin-binding</keyword>
<reference evidence="3" key="1">
    <citation type="submission" date="2025-08" db="UniProtKB">
        <authorList>
            <consortium name="Ensembl"/>
        </authorList>
    </citation>
    <scope>IDENTIFICATION</scope>
</reference>
<sequence length="181" mass="19655">MSWDQYITTLKADSQVEEAAIWGCDKGAESKWAGGPGLDSITADEIKKLAGDRSAFRQCGPHISGKKCMLLTDNMDAEGIYCLNLKTAADADGNRYSICVGKTNKGKTGREGDTERERERERQCALCCCCKVDLSHPHVCLSVCLSVSTALIIAKGTKDANGGHLAEQVFKIVKYLREAGY</sequence>
<dbReference type="Gene3D" id="3.30.450.30">
    <property type="entry name" value="Dynein light chain 2a, cytoplasmic"/>
    <property type="match status" value="2"/>
</dbReference>
<dbReference type="GO" id="GO:0005737">
    <property type="term" value="C:cytoplasm"/>
    <property type="evidence" value="ECO:0007669"/>
    <property type="project" value="TreeGrafter"/>
</dbReference>
<proteinExistence type="inferred from homology"/>
<accession>A0A671WUP5</accession>
<dbReference type="InterPro" id="IPR005455">
    <property type="entry name" value="PFN_euk"/>
</dbReference>
<dbReference type="Proteomes" id="UP000472265">
    <property type="component" value="Unassembled WGS sequence"/>
</dbReference>
<dbReference type="Pfam" id="PF00235">
    <property type="entry name" value="Profilin"/>
    <property type="match status" value="1"/>
</dbReference>
<dbReference type="SUPFAM" id="SSF55770">
    <property type="entry name" value="Profilin (actin-binding protein)"/>
    <property type="match status" value="1"/>
</dbReference>
<dbReference type="GO" id="GO:0003779">
    <property type="term" value="F:actin binding"/>
    <property type="evidence" value="ECO:0007669"/>
    <property type="project" value="UniProtKB-KW"/>
</dbReference>
<evidence type="ECO:0000256" key="1">
    <source>
        <dbReference type="ARBA" id="ARBA00010058"/>
    </source>
</evidence>
<name>A0A671WUP5_SPAAU</name>
<protein>
    <recommendedName>
        <fullName evidence="2">Profilin</fullName>
    </recommendedName>
</protein>
<dbReference type="PANTHER" id="PTHR13936">
    <property type="entry name" value="PROFILIN"/>
    <property type="match status" value="1"/>
</dbReference>
<gene>
    <name evidence="3" type="primary">LOC115578193</name>
</gene>
<dbReference type="SMART" id="SM00392">
    <property type="entry name" value="PROF"/>
    <property type="match status" value="1"/>
</dbReference>
<dbReference type="InParanoid" id="A0A671WUP5"/>
<evidence type="ECO:0000313" key="3">
    <source>
        <dbReference type="Ensembl" id="ENSSAUP00010042669.1"/>
    </source>
</evidence>
<evidence type="ECO:0000256" key="2">
    <source>
        <dbReference type="RuleBase" id="RU003909"/>
    </source>
</evidence>
<dbReference type="GeneTree" id="ENSGT00940000172390"/>
<dbReference type="InterPro" id="IPR036140">
    <property type="entry name" value="PFN_sf"/>
</dbReference>
<keyword evidence="4" id="KW-1185">Reference proteome</keyword>
<organism evidence="3 4">
    <name type="scientific">Sparus aurata</name>
    <name type="common">Gilthead sea bream</name>
    <dbReference type="NCBI Taxonomy" id="8175"/>
    <lineage>
        <taxon>Eukaryota</taxon>
        <taxon>Metazoa</taxon>
        <taxon>Chordata</taxon>
        <taxon>Craniata</taxon>
        <taxon>Vertebrata</taxon>
        <taxon>Euteleostomi</taxon>
        <taxon>Actinopterygii</taxon>
        <taxon>Neopterygii</taxon>
        <taxon>Teleostei</taxon>
        <taxon>Neoteleostei</taxon>
        <taxon>Acanthomorphata</taxon>
        <taxon>Eupercaria</taxon>
        <taxon>Spariformes</taxon>
        <taxon>Sparidae</taxon>
        <taxon>Sparus</taxon>
    </lineage>
</organism>
<dbReference type="AlphaFoldDB" id="A0A671WUP5"/>
<evidence type="ECO:0000313" key="4">
    <source>
        <dbReference type="Proteomes" id="UP000472265"/>
    </source>
</evidence>
<dbReference type="OMA" id="VEQAAIC"/>
<reference evidence="3" key="2">
    <citation type="submission" date="2025-09" db="UniProtKB">
        <authorList>
            <consortium name="Ensembl"/>
        </authorList>
    </citation>
    <scope>IDENTIFICATION</scope>
</reference>
<dbReference type="InterPro" id="IPR048278">
    <property type="entry name" value="PFN"/>
</dbReference>
<dbReference type="Ensembl" id="ENSSAUT00010044906.1">
    <property type="protein sequence ID" value="ENSSAUP00010042669.1"/>
    <property type="gene ID" value="ENSSAUG00010017916.1"/>
</dbReference>